<gene>
    <name evidence="1" type="ORF">RIF29_20945</name>
</gene>
<dbReference type="CDD" id="cd09271">
    <property type="entry name" value="RNase_H2-C"/>
    <property type="match status" value="1"/>
</dbReference>
<organism evidence="1 2">
    <name type="scientific">Crotalaria pallida</name>
    <name type="common">Smooth rattlebox</name>
    <name type="synonym">Crotalaria striata</name>
    <dbReference type="NCBI Taxonomy" id="3830"/>
    <lineage>
        <taxon>Eukaryota</taxon>
        <taxon>Viridiplantae</taxon>
        <taxon>Streptophyta</taxon>
        <taxon>Embryophyta</taxon>
        <taxon>Tracheophyta</taxon>
        <taxon>Spermatophyta</taxon>
        <taxon>Magnoliopsida</taxon>
        <taxon>eudicotyledons</taxon>
        <taxon>Gunneridae</taxon>
        <taxon>Pentapetalae</taxon>
        <taxon>rosids</taxon>
        <taxon>fabids</taxon>
        <taxon>Fabales</taxon>
        <taxon>Fabaceae</taxon>
        <taxon>Papilionoideae</taxon>
        <taxon>50 kb inversion clade</taxon>
        <taxon>genistoids sensu lato</taxon>
        <taxon>core genistoids</taxon>
        <taxon>Crotalarieae</taxon>
        <taxon>Crotalaria</taxon>
    </lineage>
</organism>
<sequence>MKPSFLTFQAVWRRRAKQSKMEDGKMVTGSTINLNTQEGTLNDLTARVHQLPCCVKHHGSAPVSHYFKPKPHEGFLLQEARFRGRLLQGTTLPLPHPYSGFVLGKRKSGDEEDGLACWHANATFRDVTYWNHDDIPCHSDNFFRAFHWLTLANALHKPVTAEDLASTSTAL</sequence>
<dbReference type="GO" id="GO:0032299">
    <property type="term" value="C:ribonuclease H2 complex"/>
    <property type="evidence" value="ECO:0007669"/>
    <property type="project" value="InterPro"/>
</dbReference>
<evidence type="ECO:0000313" key="1">
    <source>
        <dbReference type="EMBL" id="KAK7268250.1"/>
    </source>
</evidence>
<dbReference type="GO" id="GO:0006401">
    <property type="term" value="P:RNA catabolic process"/>
    <property type="evidence" value="ECO:0007669"/>
    <property type="project" value="InterPro"/>
</dbReference>
<name>A0AAN9F4E5_CROPI</name>
<dbReference type="EMBL" id="JAYWIO010000004">
    <property type="protein sequence ID" value="KAK7268250.1"/>
    <property type="molecule type" value="Genomic_DNA"/>
</dbReference>
<keyword evidence="2" id="KW-1185">Reference proteome</keyword>
<dbReference type="InterPro" id="IPR013924">
    <property type="entry name" value="RNase_H2_suC"/>
</dbReference>
<reference evidence="1 2" key="1">
    <citation type="submission" date="2024-01" db="EMBL/GenBank/DDBJ databases">
        <title>The genomes of 5 underutilized Papilionoideae crops provide insights into root nodulation and disease resistanc.</title>
        <authorList>
            <person name="Yuan L."/>
        </authorList>
    </citation>
    <scope>NUCLEOTIDE SEQUENCE [LARGE SCALE GENOMIC DNA]</scope>
    <source>
        <strain evidence="1">ZHUSHIDOU_FW_LH</strain>
        <tissue evidence="1">Leaf</tissue>
    </source>
</reference>
<dbReference type="PANTHER" id="PTHR47204:SF1">
    <property type="entry name" value="RIBONUCLEASE H2 SUBUNIT C"/>
    <property type="match status" value="1"/>
</dbReference>
<evidence type="ECO:0000313" key="2">
    <source>
        <dbReference type="Proteomes" id="UP001372338"/>
    </source>
</evidence>
<dbReference type="Pfam" id="PF08615">
    <property type="entry name" value="RNase_H2_suC"/>
    <property type="match status" value="1"/>
</dbReference>
<dbReference type="AlphaFoldDB" id="A0AAN9F4E5"/>
<dbReference type="PANTHER" id="PTHR47204">
    <property type="entry name" value="OS02G0168900 PROTEIN"/>
    <property type="match status" value="1"/>
</dbReference>
<dbReference type="Proteomes" id="UP001372338">
    <property type="component" value="Unassembled WGS sequence"/>
</dbReference>
<accession>A0AAN9F4E5</accession>
<dbReference type="Gene3D" id="2.40.128.680">
    <property type="match status" value="1"/>
</dbReference>
<comment type="caution">
    <text evidence="1">The sequence shown here is derived from an EMBL/GenBank/DDBJ whole genome shotgun (WGS) entry which is preliminary data.</text>
</comment>
<proteinExistence type="predicted"/>
<protein>
    <submittedName>
        <fullName evidence="1">Uncharacterized protein</fullName>
    </submittedName>
</protein>